<dbReference type="RefSeq" id="XP_003687718.1">
    <property type="nucleotide sequence ID" value="XM_003687670.1"/>
</dbReference>
<organism evidence="1 2">
    <name type="scientific">Tetrapisispora phaffii (strain ATCC 24235 / CBS 4417 / NBRC 1672 / NRRL Y-8282 / UCD 70-5)</name>
    <name type="common">Yeast</name>
    <name type="synonym">Fabospora phaffii</name>
    <dbReference type="NCBI Taxonomy" id="1071381"/>
    <lineage>
        <taxon>Eukaryota</taxon>
        <taxon>Fungi</taxon>
        <taxon>Dikarya</taxon>
        <taxon>Ascomycota</taxon>
        <taxon>Saccharomycotina</taxon>
        <taxon>Saccharomycetes</taxon>
        <taxon>Saccharomycetales</taxon>
        <taxon>Saccharomycetaceae</taxon>
        <taxon>Tetrapisispora</taxon>
    </lineage>
</organism>
<sequence length="162" mass="18940">MNSAEVFEQTLNDALITTNIPYDQFLHLLHGAQGGYSFTEEQTKTWYTQLEKMDKETLKKIRRRFEHFINKVRRSQLRELETSQLSESFKLEELINNLYTIDDLLSTKLQLLDNKVTESNNQLRTFDEQLEQTIGNSTSSSEPLSSILQTIDKYRRAIDGTK</sequence>
<keyword evidence="2" id="KW-1185">Reference proteome</keyword>
<dbReference type="eggNOG" id="ENOG502SFRX">
    <property type="taxonomic scope" value="Eukaryota"/>
</dbReference>
<evidence type="ECO:0000313" key="1">
    <source>
        <dbReference type="EMBL" id="CCE65284.1"/>
    </source>
</evidence>
<dbReference type="EMBL" id="HE612866">
    <property type="protein sequence ID" value="CCE65284.1"/>
    <property type="molecule type" value="Genomic_DNA"/>
</dbReference>
<evidence type="ECO:0000313" key="2">
    <source>
        <dbReference type="Proteomes" id="UP000005666"/>
    </source>
</evidence>
<accession>G8BZF6</accession>
<dbReference type="Proteomes" id="UP000005666">
    <property type="component" value="Chromosome 11"/>
</dbReference>
<protein>
    <submittedName>
        <fullName evidence="1">Uncharacterized protein</fullName>
    </submittedName>
</protein>
<dbReference type="HOGENOM" id="CLU_135200_0_0_1"/>
<dbReference type="AlphaFoldDB" id="G8BZF6"/>
<dbReference type="KEGG" id="tpf:TPHA_0K01510"/>
<name>G8BZF6_TETPH</name>
<dbReference type="OMA" id="ATCTETR"/>
<dbReference type="GeneID" id="11533337"/>
<reference evidence="1 2" key="1">
    <citation type="journal article" date="2011" name="Proc. Natl. Acad. Sci. U.S.A.">
        <title>Evolutionary erosion of yeast sex chromosomes by mating-type switching accidents.</title>
        <authorList>
            <person name="Gordon J.L."/>
            <person name="Armisen D."/>
            <person name="Proux-Wera E."/>
            <person name="Oheigeartaigh S.S."/>
            <person name="Byrne K.P."/>
            <person name="Wolfe K.H."/>
        </authorList>
    </citation>
    <scope>NUCLEOTIDE SEQUENCE [LARGE SCALE GENOMIC DNA]</scope>
    <source>
        <strain evidence="2">ATCC 24235 / CBS 4417 / NBRC 1672 / NRRL Y-8282 / UCD 70-5</strain>
    </source>
</reference>
<gene>
    <name evidence="1" type="primary">TPHA0K01510</name>
    <name evidence="1" type="ordered locus">TPHA_0K01510</name>
</gene>
<proteinExistence type="predicted"/>
<dbReference type="STRING" id="1071381.G8BZF6"/>
<dbReference type="OrthoDB" id="4036041at2759"/>